<feature type="compositionally biased region" description="Polar residues" evidence="1">
    <location>
        <begin position="257"/>
        <end position="271"/>
    </location>
</feature>
<feature type="compositionally biased region" description="Basic and acidic residues" evidence="1">
    <location>
        <begin position="531"/>
        <end position="554"/>
    </location>
</feature>
<dbReference type="RefSeq" id="XP_048328127.2">
    <property type="nucleotide sequence ID" value="XM_048472170.2"/>
</dbReference>
<organism evidence="3 4">
    <name type="scientific">Ziziphus jujuba</name>
    <name type="common">Chinese jujube</name>
    <name type="synonym">Ziziphus sativa</name>
    <dbReference type="NCBI Taxonomy" id="326968"/>
    <lineage>
        <taxon>Eukaryota</taxon>
        <taxon>Viridiplantae</taxon>
        <taxon>Streptophyta</taxon>
        <taxon>Embryophyta</taxon>
        <taxon>Tracheophyta</taxon>
        <taxon>Spermatophyta</taxon>
        <taxon>Magnoliopsida</taxon>
        <taxon>eudicotyledons</taxon>
        <taxon>Gunneridae</taxon>
        <taxon>Pentapetalae</taxon>
        <taxon>rosids</taxon>
        <taxon>fabids</taxon>
        <taxon>Rosales</taxon>
        <taxon>Rhamnaceae</taxon>
        <taxon>Paliureae</taxon>
        <taxon>Ziziphus</taxon>
    </lineage>
</organism>
<feature type="domain" description="Calmodulin-binding" evidence="2">
    <location>
        <begin position="491"/>
        <end position="604"/>
    </location>
</feature>
<name>A0ABM3IH16_ZIZJJ</name>
<feature type="compositionally biased region" description="Polar residues" evidence="1">
    <location>
        <begin position="14"/>
        <end position="27"/>
    </location>
</feature>
<gene>
    <name evidence="4" type="primary">LOC107415871</name>
</gene>
<dbReference type="Pfam" id="PF07839">
    <property type="entry name" value="CaM_binding"/>
    <property type="match status" value="1"/>
</dbReference>
<feature type="compositionally biased region" description="Basic and acidic residues" evidence="1">
    <location>
        <begin position="1"/>
        <end position="13"/>
    </location>
</feature>
<evidence type="ECO:0000313" key="3">
    <source>
        <dbReference type="Proteomes" id="UP001652623"/>
    </source>
</evidence>
<accession>A0ABM3IH16</accession>
<feature type="region of interest" description="Disordered" evidence="1">
    <location>
        <begin position="257"/>
        <end position="316"/>
    </location>
</feature>
<feature type="compositionally biased region" description="Basic and acidic residues" evidence="1">
    <location>
        <begin position="392"/>
        <end position="405"/>
    </location>
</feature>
<feature type="region of interest" description="Disordered" evidence="1">
    <location>
        <begin position="334"/>
        <end position="490"/>
    </location>
</feature>
<evidence type="ECO:0000259" key="2">
    <source>
        <dbReference type="SMART" id="SM01054"/>
    </source>
</evidence>
<protein>
    <submittedName>
        <fullName evidence="4">Uncharacterized protein LOC107415871</fullName>
    </submittedName>
</protein>
<feature type="region of interest" description="Disordered" evidence="1">
    <location>
        <begin position="524"/>
        <end position="554"/>
    </location>
</feature>
<dbReference type="PANTHER" id="PTHR33349:SF1">
    <property type="entry name" value="EMB|CAB62594.1"/>
    <property type="match status" value="1"/>
</dbReference>
<dbReference type="PANTHER" id="PTHR33349">
    <property type="entry name" value="EMB|CAB62594.1"/>
    <property type="match status" value="1"/>
</dbReference>
<dbReference type="InterPro" id="IPR012417">
    <property type="entry name" value="CaM-bd_dom_pln"/>
</dbReference>
<dbReference type="Proteomes" id="UP001652623">
    <property type="component" value="Chromosome 4"/>
</dbReference>
<feature type="compositionally biased region" description="Basic and acidic residues" evidence="1">
    <location>
        <begin position="370"/>
        <end position="384"/>
    </location>
</feature>
<feature type="region of interest" description="Disordered" evidence="1">
    <location>
        <begin position="1"/>
        <end position="29"/>
    </location>
</feature>
<sequence>MAKEISKLDEGNSRRNSTGKPMLSKSSEIVPHYLRASTGSCHDFCKYGRAHAFEEKERQPIKKGITMKSNDSQNLVETVVSTGRKKESVVKHKHSPDSEAHQLNSTNVKMQQILTKSLDNLSSVGSDFQAERKKTPLSKLKASPTSKTQIFNASNFDKQQMLTKSLDNLNSVGSDVRAERKKTPLANLKASSISKPHIFCTPNINKQPMLRQPLDNQISARNVGLAERKKTSLANLKASPSSKPHVYDTARTIKQEVSSPTEKLEISSWQGLSKAKKKNLSAKSSTSLKPKSVTAKKMSSADSSGGLNGNSDVKMSKGTGISKVLVKEVLTSPTGLVSPKHSVGRVSSSNSRKHWNLKKVISPLSQNKIKRPEPKQPKNDEVQEKTLYVIKMETESKTLESDRYENCAIESLPPPPSSSPKSSSLLNSPSFSSNEDEDDQEGSEYTSESDFDSSTEDNEMEHAGDAETVDEDVKRMEKKSGMICNEDKDCQSSKLKFRRGKVVDMQSENNGPRRLKFRRGRVLGENPNVKPDARRRSFKRRDGVDDNRTETNPETVVLKHQDVQGKKEEQGLFNNVIEETASKLVETRKSKVKALVGAFETVISLQDSKPSANTVT</sequence>
<proteinExistence type="predicted"/>
<feature type="compositionally biased region" description="Polar residues" evidence="1">
    <location>
        <begin position="300"/>
        <end position="313"/>
    </location>
</feature>
<reference evidence="4" key="1">
    <citation type="submission" date="2025-08" db="UniProtKB">
        <authorList>
            <consortium name="RefSeq"/>
        </authorList>
    </citation>
    <scope>IDENTIFICATION</scope>
    <source>
        <tissue evidence="4">Seedling</tissue>
    </source>
</reference>
<evidence type="ECO:0000313" key="4">
    <source>
        <dbReference type="RefSeq" id="XP_048328127.2"/>
    </source>
</evidence>
<feature type="compositionally biased region" description="Acidic residues" evidence="1">
    <location>
        <begin position="434"/>
        <end position="459"/>
    </location>
</feature>
<feature type="compositionally biased region" description="Basic and acidic residues" evidence="1">
    <location>
        <begin position="460"/>
        <end position="490"/>
    </location>
</feature>
<keyword evidence="3" id="KW-1185">Reference proteome</keyword>
<evidence type="ECO:0000256" key="1">
    <source>
        <dbReference type="SAM" id="MobiDB-lite"/>
    </source>
</evidence>
<dbReference type="SMART" id="SM01054">
    <property type="entry name" value="CaM_binding"/>
    <property type="match status" value="1"/>
</dbReference>
<feature type="compositionally biased region" description="Low complexity" evidence="1">
    <location>
        <begin position="419"/>
        <end position="433"/>
    </location>
</feature>
<dbReference type="GeneID" id="107415871"/>